<gene>
    <name evidence="2" type="ORF">ACJDT4_04100</name>
</gene>
<dbReference type="InterPro" id="IPR011650">
    <property type="entry name" value="Peptidase_M20_dimer"/>
</dbReference>
<dbReference type="SUPFAM" id="SSF53187">
    <property type="entry name" value="Zn-dependent exopeptidases"/>
    <property type="match status" value="1"/>
</dbReference>
<dbReference type="InterPro" id="IPR017145">
    <property type="entry name" value="Aminobenzoyl-glu_utiliz_pB"/>
</dbReference>
<sequence length="480" mass="53462">MKNINEVIKLIEEKQDIYTKACDRIWEFAETRFEEYKSSELLRRILKEEEFRVTEGIADMKTAFVACYGSGKPVIAFLGEFDALYGMSQKADLPVKEPIVKGGKGHGCGHHALGTGAMAAAIAVKDYMKKHNIEGTVRFYGCPGEESGSGKAYIAREGYFKDVDAALTWHPGSENAVWSMNFLATLQVYFKFHGKSAHAAACPHLGRSALDAVELMNVGANFLREHVIQEARIHYAITDGGGLSPNVVQANAAVLYQIRAPKMKDAKAIYDRVVNIAKGAALMTDTELEIVFDRGSSNLILNDTLDKVLYKNFEKVGPVAVDRDDIEFAKEIRKTLSDREKKVNEEKLSNYYGSEAEKMAEEIKNKEVIDIVYPYRKTNEVMPGSTDVGDVSWNTPTAQITTVCYAKDTPGHSWQLVAQGKEKLFHKGMLEASKVLALSGIELFENHELIEKAKSEFKERLGGETYKCPIPKNIKPSPIR</sequence>
<keyword evidence="3" id="KW-1185">Reference proteome</keyword>
<dbReference type="Gene3D" id="3.30.70.360">
    <property type="match status" value="1"/>
</dbReference>
<comment type="caution">
    <text evidence="2">The sequence shown here is derived from an EMBL/GenBank/DDBJ whole genome shotgun (WGS) entry which is preliminary data.</text>
</comment>
<dbReference type="InterPro" id="IPR036264">
    <property type="entry name" value="Bact_exopeptidase_dim_dom"/>
</dbReference>
<dbReference type="InterPro" id="IPR002933">
    <property type="entry name" value="Peptidase_M20"/>
</dbReference>
<evidence type="ECO:0000259" key="1">
    <source>
        <dbReference type="Pfam" id="PF07687"/>
    </source>
</evidence>
<dbReference type="InterPro" id="IPR017439">
    <property type="entry name" value="Amidohydrolase"/>
</dbReference>
<dbReference type="PANTHER" id="PTHR30575">
    <property type="entry name" value="PEPTIDASE M20"/>
    <property type="match status" value="1"/>
</dbReference>
<dbReference type="Pfam" id="PF07687">
    <property type="entry name" value="M20_dimer"/>
    <property type="match status" value="1"/>
</dbReference>
<dbReference type="PIRSF" id="PIRSF037227">
    <property type="entry name" value="Aminobenzoyl-glu_utiliz_pB"/>
    <property type="match status" value="1"/>
</dbReference>
<protein>
    <submittedName>
        <fullName evidence="2">M20 family metallopeptidase</fullName>
    </submittedName>
</protein>
<dbReference type="RefSeq" id="WP_406786263.1">
    <property type="nucleotide sequence ID" value="NZ_JBJIAA010000003.1"/>
</dbReference>
<dbReference type="Proteomes" id="UP001623592">
    <property type="component" value="Unassembled WGS sequence"/>
</dbReference>
<dbReference type="CDD" id="cd05673">
    <property type="entry name" value="M20_Acy1L2_AbgB"/>
    <property type="match status" value="1"/>
</dbReference>
<dbReference type="Gene3D" id="3.40.630.10">
    <property type="entry name" value="Zn peptidases"/>
    <property type="match status" value="1"/>
</dbReference>
<dbReference type="EMBL" id="JBJIAA010000003">
    <property type="protein sequence ID" value="MFL0249594.1"/>
    <property type="molecule type" value="Genomic_DNA"/>
</dbReference>
<dbReference type="Pfam" id="PF01546">
    <property type="entry name" value="Peptidase_M20"/>
    <property type="match status" value="1"/>
</dbReference>
<dbReference type="SUPFAM" id="SSF55031">
    <property type="entry name" value="Bacterial exopeptidase dimerisation domain"/>
    <property type="match status" value="1"/>
</dbReference>
<evidence type="ECO:0000313" key="3">
    <source>
        <dbReference type="Proteomes" id="UP001623592"/>
    </source>
</evidence>
<evidence type="ECO:0000313" key="2">
    <source>
        <dbReference type="EMBL" id="MFL0249594.1"/>
    </source>
</evidence>
<feature type="domain" description="Peptidase M20 dimerisation" evidence="1">
    <location>
        <begin position="188"/>
        <end position="279"/>
    </location>
</feature>
<name>A0ABW8TAP5_9CLOT</name>
<organism evidence="2 3">
    <name type="scientific">Clostridium neuense</name>
    <dbReference type="NCBI Taxonomy" id="1728934"/>
    <lineage>
        <taxon>Bacteria</taxon>
        <taxon>Bacillati</taxon>
        <taxon>Bacillota</taxon>
        <taxon>Clostridia</taxon>
        <taxon>Eubacteriales</taxon>
        <taxon>Clostridiaceae</taxon>
        <taxon>Clostridium</taxon>
    </lineage>
</organism>
<proteinExistence type="predicted"/>
<reference evidence="2 3" key="1">
    <citation type="submission" date="2024-11" db="EMBL/GenBank/DDBJ databases">
        <authorList>
            <person name="Heng Y.C."/>
            <person name="Lim A.C.H."/>
            <person name="Lee J.K.Y."/>
            <person name="Kittelmann S."/>
        </authorList>
    </citation>
    <scope>NUCLEOTIDE SEQUENCE [LARGE SCALE GENOMIC DNA]</scope>
    <source>
        <strain evidence="2 3">WILCCON 0114</strain>
    </source>
</reference>
<accession>A0ABW8TAP5</accession>
<dbReference type="NCBIfam" id="TIGR01891">
    <property type="entry name" value="amidohydrolases"/>
    <property type="match status" value="1"/>
</dbReference>
<dbReference type="InterPro" id="IPR052030">
    <property type="entry name" value="Peptidase_M20/M20A_hydrolases"/>
</dbReference>
<dbReference type="PANTHER" id="PTHR30575:SF0">
    <property type="entry name" value="XAA-ARG DIPEPTIDASE"/>
    <property type="match status" value="1"/>
</dbReference>